<proteinExistence type="predicted"/>
<dbReference type="Proteomes" id="UP000008063">
    <property type="component" value="Unassembled WGS sequence"/>
</dbReference>
<organism evidence="2">
    <name type="scientific">Serpula lacrymans var. lacrymans (strain S7.3)</name>
    <name type="common">Dry rot fungus</name>
    <dbReference type="NCBI Taxonomy" id="936435"/>
    <lineage>
        <taxon>Eukaryota</taxon>
        <taxon>Fungi</taxon>
        <taxon>Dikarya</taxon>
        <taxon>Basidiomycota</taxon>
        <taxon>Agaricomycotina</taxon>
        <taxon>Agaricomycetes</taxon>
        <taxon>Agaricomycetidae</taxon>
        <taxon>Boletales</taxon>
        <taxon>Coniophorineae</taxon>
        <taxon>Serpulaceae</taxon>
        <taxon>Serpula</taxon>
    </lineage>
</organism>
<dbReference type="InParanoid" id="F8Q1G0"/>
<reference evidence="2" key="1">
    <citation type="journal article" date="2011" name="Science">
        <title>The plant cell wall-decomposing machinery underlies the functional diversity of forest fungi.</title>
        <authorList>
            <person name="Eastwood D.C."/>
            <person name="Floudas D."/>
            <person name="Binder M."/>
            <person name="Majcherczyk A."/>
            <person name="Schneider P."/>
            <person name="Aerts A."/>
            <person name="Asiegbu F.O."/>
            <person name="Baker S.E."/>
            <person name="Barry K."/>
            <person name="Bendiksby M."/>
            <person name="Blumentritt M."/>
            <person name="Coutinho P.M."/>
            <person name="Cullen D."/>
            <person name="de Vries R.P."/>
            <person name="Gathman A."/>
            <person name="Goodell B."/>
            <person name="Henrissat B."/>
            <person name="Ihrmark K."/>
            <person name="Kauserud H."/>
            <person name="Kohler A."/>
            <person name="LaButti K."/>
            <person name="Lapidus A."/>
            <person name="Lavin J.L."/>
            <person name="Lee Y.-H."/>
            <person name="Lindquist E."/>
            <person name="Lilly W."/>
            <person name="Lucas S."/>
            <person name="Morin E."/>
            <person name="Murat C."/>
            <person name="Oguiza J.A."/>
            <person name="Park J."/>
            <person name="Pisabarro A.G."/>
            <person name="Riley R."/>
            <person name="Rosling A."/>
            <person name="Salamov A."/>
            <person name="Schmidt O."/>
            <person name="Schmutz J."/>
            <person name="Skrede I."/>
            <person name="Stenlid J."/>
            <person name="Wiebenga A."/>
            <person name="Xie X."/>
            <person name="Kuees U."/>
            <person name="Hibbett D.S."/>
            <person name="Hoffmeister D."/>
            <person name="Hoegberg N."/>
            <person name="Martin F."/>
            <person name="Grigoriev I.V."/>
            <person name="Watkinson S.C."/>
        </authorList>
    </citation>
    <scope>NUCLEOTIDE SEQUENCE [LARGE SCALE GENOMIC DNA]</scope>
    <source>
        <strain evidence="2">strain S7.3</strain>
    </source>
</reference>
<keyword evidence="2" id="KW-1185">Reference proteome</keyword>
<name>F8Q1G0_SERL3</name>
<sequence length="64" mass="7411">MALIALLLPTPVLPTKDILWDFGVTLERSDMSALHIRSRPLGKWDPSKRSVRPFMVSFIRPHIW</sequence>
<dbReference type="HOGENOM" id="CLU_2869011_0_0_1"/>
<gene>
    <name evidence="1" type="ORF">SERLA73DRAFT_183021</name>
</gene>
<evidence type="ECO:0000313" key="2">
    <source>
        <dbReference type="Proteomes" id="UP000008063"/>
    </source>
</evidence>
<dbReference type="EMBL" id="GL945481">
    <property type="protein sequence ID" value="EGN98138.1"/>
    <property type="molecule type" value="Genomic_DNA"/>
</dbReference>
<dbReference type="AlphaFoldDB" id="F8Q1G0"/>
<protein>
    <submittedName>
        <fullName evidence="1">Uncharacterized protein</fullName>
    </submittedName>
</protein>
<accession>F8Q1G0</accession>
<evidence type="ECO:0000313" key="1">
    <source>
        <dbReference type="EMBL" id="EGN98138.1"/>
    </source>
</evidence>